<organism evidence="1 2">
    <name type="scientific">Brevibacillus panacihumi W25</name>
    <dbReference type="NCBI Taxonomy" id="1408254"/>
    <lineage>
        <taxon>Bacteria</taxon>
        <taxon>Bacillati</taxon>
        <taxon>Bacillota</taxon>
        <taxon>Bacilli</taxon>
        <taxon>Bacillales</taxon>
        <taxon>Paenibacillaceae</taxon>
        <taxon>Brevibacillus</taxon>
    </lineage>
</organism>
<evidence type="ECO:0000313" key="1">
    <source>
        <dbReference type="EMBL" id="EST52887.1"/>
    </source>
</evidence>
<dbReference type="AlphaFoldDB" id="V6M3H2"/>
<proteinExistence type="predicted"/>
<accession>V6M3H2</accession>
<dbReference type="HOGENOM" id="CLU_1243367_0_0_9"/>
<dbReference type="RefSeq" id="WP_023557500.1">
    <property type="nucleotide sequence ID" value="NZ_KI629785.1"/>
</dbReference>
<evidence type="ECO:0000313" key="2">
    <source>
        <dbReference type="Proteomes" id="UP000017973"/>
    </source>
</evidence>
<keyword evidence="2" id="KW-1185">Reference proteome</keyword>
<name>V6M3H2_9BACL</name>
<gene>
    <name evidence="1" type="ORF">T458_18265</name>
</gene>
<dbReference type="STRING" id="1408254.T458_18265"/>
<protein>
    <submittedName>
        <fullName evidence="1">Uncharacterized protein</fullName>
    </submittedName>
</protein>
<comment type="caution">
    <text evidence="1">The sequence shown here is derived from an EMBL/GenBank/DDBJ whole genome shotgun (WGS) entry which is preliminary data.</text>
</comment>
<sequence>MFLRLPAHIRLGPDIRYQKREEQGKGDTTMTTYYYFTCTKCGTRGGSLESQAWGWGNFDMIESFKYLAYHIEKCGEDSIRVISEEVEQYVDLLHDEYNQFLEETKHIFPHSKDWEFLAHAKTLTVDELKQKWVDKQTISVSDERVKITGQLQEIEIIKTGPGYSHYLGHVACQDGQSWKVLAHTRELPERNQSYMIMGVRLQHPEFGEVLEVHKLLETSAKA</sequence>
<dbReference type="Proteomes" id="UP000017973">
    <property type="component" value="Unassembled WGS sequence"/>
</dbReference>
<dbReference type="PATRIC" id="fig|1408254.3.peg.3600"/>
<reference evidence="1 2" key="1">
    <citation type="journal article" date="2014" name="Genome Announc.">
        <title>Draft Genome Sequence of Brevibacillus panacihumi Strain W25, a Halotolerant Hydrocarbon-Degrading Bacterium.</title>
        <authorList>
            <person name="Wang X."/>
            <person name="Jin D."/>
            <person name="Zhou L."/>
            <person name="Wu L."/>
            <person name="An W."/>
            <person name="Chen Y."/>
            <person name="Zhao L."/>
        </authorList>
    </citation>
    <scope>NUCLEOTIDE SEQUENCE [LARGE SCALE GENOMIC DNA]</scope>
    <source>
        <strain evidence="1 2">W25</strain>
    </source>
</reference>
<dbReference type="EMBL" id="AYJU01000017">
    <property type="protein sequence ID" value="EST52887.1"/>
    <property type="molecule type" value="Genomic_DNA"/>
</dbReference>